<protein>
    <recommendedName>
        <fullName evidence="2">Penicillin-binding protein 1A</fullName>
    </recommendedName>
</protein>
<feature type="compositionally biased region" description="Basic and acidic residues" evidence="6">
    <location>
        <begin position="28"/>
        <end position="37"/>
    </location>
</feature>
<keyword evidence="3" id="KW-0808">Transferase</keyword>
<evidence type="ECO:0000256" key="2">
    <source>
        <dbReference type="ARBA" id="ARBA00018638"/>
    </source>
</evidence>
<evidence type="ECO:0000313" key="9">
    <source>
        <dbReference type="EMBL" id="WAW14025.1"/>
    </source>
</evidence>
<dbReference type="SUPFAM" id="SSF53955">
    <property type="entry name" value="Lysozyme-like"/>
    <property type="match status" value="1"/>
</dbReference>
<dbReference type="Gene3D" id="1.10.3810.10">
    <property type="entry name" value="Biosynthetic peptidoglycan transglycosylase-like"/>
    <property type="match status" value="1"/>
</dbReference>
<evidence type="ECO:0000256" key="7">
    <source>
        <dbReference type="SAM" id="Phobius"/>
    </source>
</evidence>
<dbReference type="Pfam" id="PF00912">
    <property type="entry name" value="Transgly"/>
    <property type="match status" value="1"/>
</dbReference>
<feature type="domain" description="Glycosyl transferase family 51" evidence="8">
    <location>
        <begin position="234"/>
        <end position="397"/>
    </location>
</feature>
<keyword evidence="7" id="KW-0472">Membrane</keyword>
<evidence type="ECO:0000256" key="6">
    <source>
        <dbReference type="SAM" id="MobiDB-lite"/>
    </source>
</evidence>
<dbReference type="Proteomes" id="UP001164187">
    <property type="component" value="Chromosome"/>
</dbReference>
<dbReference type="InterPro" id="IPR023346">
    <property type="entry name" value="Lysozyme-like_dom_sf"/>
</dbReference>
<evidence type="ECO:0000313" key="10">
    <source>
        <dbReference type="Proteomes" id="UP001164187"/>
    </source>
</evidence>
<dbReference type="InterPro" id="IPR001264">
    <property type="entry name" value="Glyco_trans_51"/>
</dbReference>
<sequence length="424" mass="50429">MSDNNEINKIRRKKVSSKSKNNAPIDLSQKRREKFSYEDTSLSSRIERRNEELRRNREREFTSSNRIDGSKYKYNKYPIDDNRLPSDRHIDYNEIKRKRYKDNFDKNSNKIRIKKTQSSGSEFKNESDLKNNEINYRRSRYKDEEDIVSRKFSISNVFRNRFIRNNKEEYDYDDLYEEYSHENDTKRAMVFRILKRLIISFLIIFILISSAGFLYFRSVVADMPELTKRTVRESYINKDPVSIKRIPKELQNAVISIEDERFYKHGGVDYKSMMRSLFVNIKYGPSQGGSTIDMQVSKNLLTSNEKSLKRKVQDMYNAYRLNKIMTKDEILEAYLNNIYLGKSSYGVQAGSQLYFGKNVWELTFGQSTMLAGITNNPALYQNYEQAKKRQALVLKKMYNLGYIKENVYKAQLYRDTPFKSEIDR</sequence>
<evidence type="ECO:0000256" key="5">
    <source>
        <dbReference type="ARBA" id="ARBA00023251"/>
    </source>
</evidence>
<reference evidence="9" key="1">
    <citation type="submission" date="2022-12" db="EMBL/GenBank/DDBJ databases">
        <title>Peptostreptococcus.</title>
        <authorList>
            <person name="Lee S.H."/>
        </authorList>
    </citation>
    <scope>NUCLEOTIDE SEQUENCE</scope>
    <source>
        <strain evidence="9">CBA3647</strain>
    </source>
</reference>
<keyword evidence="10" id="KW-1185">Reference proteome</keyword>
<dbReference type="EMBL" id="CP114052">
    <property type="protein sequence ID" value="WAW14025.1"/>
    <property type="molecule type" value="Genomic_DNA"/>
</dbReference>
<proteinExistence type="predicted"/>
<dbReference type="PANTHER" id="PTHR32282:SF33">
    <property type="entry name" value="PEPTIDOGLYCAN GLYCOSYLTRANSFERASE"/>
    <property type="match status" value="1"/>
</dbReference>
<organism evidence="9 10">
    <name type="scientific">Peptostreptococcus equinus</name>
    <dbReference type="NCBI Taxonomy" id="3003601"/>
    <lineage>
        <taxon>Bacteria</taxon>
        <taxon>Bacillati</taxon>
        <taxon>Bacillota</taxon>
        <taxon>Clostridia</taxon>
        <taxon>Peptostreptococcales</taxon>
        <taxon>Peptostreptococcaceae</taxon>
        <taxon>Peptostreptococcus</taxon>
    </lineage>
</organism>
<evidence type="ECO:0000256" key="1">
    <source>
        <dbReference type="ARBA" id="ARBA00004401"/>
    </source>
</evidence>
<keyword evidence="5" id="KW-0046">Antibiotic resistance</keyword>
<evidence type="ECO:0000259" key="8">
    <source>
        <dbReference type="Pfam" id="PF00912"/>
    </source>
</evidence>
<dbReference type="InterPro" id="IPR050396">
    <property type="entry name" value="Glycosyltr_51/Transpeptidase"/>
</dbReference>
<feature type="transmembrane region" description="Helical" evidence="7">
    <location>
        <begin position="197"/>
        <end position="216"/>
    </location>
</feature>
<comment type="subcellular location">
    <subcellularLocation>
        <location evidence="1">Cell membrane</location>
        <topology evidence="1">Single-pass type II membrane protein</topology>
    </subcellularLocation>
</comment>
<keyword evidence="4" id="KW-0735">Signal-anchor</keyword>
<dbReference type="InterPro" id="IPR036950">
    <property type="entry name" value="PBP_transglycosylase"/>
</dbReference>
<evidence type="ECO:0000256" key="3">
    <source>
        <dbReference type="ARBA" id="ARBA00022679"/>
    </source>
</evidence>
<evidence type="ECO:0000256" key="4">
    <source>
        <dbReference type="ARBA" id="ARBA00022968"/>
    </source>
</evidence>
<dbReference type="PANTHER" id="PTHR32282">
    <property type="entry name" value="BINDING PROTEIN TRANSPEPTIDASE, PUTATIVE-RELATED"/>
    <property type="match status" value="1"/>
</dbReference>
<keyword evidence="7" id="KW-1133">Transmembrane helix</keyword>
<dbReference type="RefSeq" id="WP_269310687.1">
    <property type="nucleotide sequence ID" value="NZ_CP114052.1"/>
</dbReference>
<accession>A0ABY7JPX8</accession>
<name>A0ABY7JPX8_9FIRM</name>
<gene>
    <name evidence="9" type="ORF">O0R46_05315</name>
</gene>
<feature type="region of interest" description="Disordered" evidence="6">
    <location>
        <begin position="1"/>
        <end position="43"/>
    </location>
</feature>
<keyword evidence="7" id="KW-0812">Transmembrane</keyword>